<name>A0ABT5MII8_9BURK</name>
<gene>
    <name evidence="5" type="primary">modA</name>
    <name evidence="5" type="ORF">PSQ39_13780</name>
</gene>
<dbReference type="Proteomes" id="UP001528672">
    <property type="component" value="Unassembled WGS sequence"/>
</dbReference>
<comment type="similarity">
    <text evidence="1">Belongs to the bacterial solute-binding protein ModA family.</text>
</comment>
<evidence type="ECO:0000313" key="5">
    <source>
        <dbReference type="EMBL" id="MDD0815702.1"/>
    </source>
</evidence>
<reference evidence="5 6" key="1">
    <citation type="submission" date="2023-02" db="EMBL/GenBank/DDBJ databases">
        <title>Bacterial whole genome sequence for Curvibacter sp. HBC28.</title>
        <authorList>
            <person name="Le V."/>
            <person name="Ko S.-R."/>
            <person name="Ahn C.-Y."/>
            <person name="Oh H.-M."/>
        </authorList>
    </citation>
    <scope>NUCLEOTIDE SEQUENCE [LARGE SCALE GENOMIC DNA]</scope>
    <source>
        <strain evidence="5 6">HBC28</strain>
    </source>
</reference>
<evidence type="ECO:0000256" key="4">
    <source>
        <dbReference type="SAM" id="SignalP"/>
    </source>
</evidence>
<dbReference type="EMBL" id="JAQSIO010000004">
    <property type="protein sequence ID" value="MDD0815702.1"/>
    <property type="molecule type" value="Genomic_DNA"/>
</dbReference>
<dbReference type="SUPFAM" id="SSF53850">
    <property type="entry name" value="Periplasmic binding protein-like II"/>
    <property type="match status" value="1"/>
</dbReference>
<dbReference type="Pfam" id="PF13531">
    <property type="entry name" value="SBP_bac_11"/>
    <property type="match status" value="1"/>
</dbReference>
<keyword evidence="2" id="KW-0479">Metal-binding</keyword>
<evidence type="ECO:0000256" key="2">
    <source>
        <dbReference type="ARBA" id="ARBA00022723"/>
    </source>
</evidence>
<keyword evidence="3 4" id="KW-0732">Signal</keyword>
<evidence type="ECO:0000256" key="1">
    <source>
        <dbReference type="ARBA" id="ARBA00009175"/>
    </source>
</evidence>
<dbReference type="Gene3D" id="3.40.190.10">
    <property type="entry name" value="Periplasmic binding protein-like II"/>
    <property type="match status" value="2"/>
</dbReference>
<evidence type="ECO:0000256" key="3">
    <source>
        <dbReference type="ARBA" id="ARBA00022729"/>
    </source>
</evidence>
<dbReference type="PANTHER" id="PTHR30632">
    <property type="entry name" value="MOLYBDATE-BINDING PERIPLASMIC PROTEIN"/>
    <property type="match status" value="1"/>
</dbReference>
<feature type="signal peptide" evidence="4">
    <location>
        <begin position="1"/>
        <end position="25"/>
    </location>
</feature>
<dbReference type="PANTHER" id="PTHR30632:SF0">
    <property type="entry name" value="SULFATE-BINDING PROTEIN"/>
    <property type="match status" value="1"/>
</dbReference>
<organism evidence="5 6">
    <name type="scientific">Curvibacter microcysteis</name>
    <dbReference type="NCBI Taxonomy" id="3026419"/>
    <lineage>
        <taxon>Bacteria</taxon>
        <taxon>Pseudomonadati</taxon>
        <taxon>Pseudomonadota</taxon>
        <taxon>Betaproteobacteria</taxon>
        <taxon>Burkholderiales</taxon>
        <taxon>Comamonadaceae</taxon>
        <taxon>Curvibacter</taxon>
    </lineage>
</organism>
<dbReference type="InterPro" id="IPR005950">
    <property type="entry name" value="ModA"/>
</dbReference>
<dbReference type="NCBIfam" id="TIGR01256">
    <property type="entry name" value="modA"/>
    <property type="match status" value="1"/>
</dbReference>
<dbReference type="InterPro" id="IPR050682">
    <property type="entry name" value="ModA/WtpA"/>
</dbReference>
<proteinExistence type="inferred from homology"/>
<dbReference type="RefSeq" id="WP_273927388.1">
    <property type="nucleotide sequence ID" value="NZ_JAQSIO010000004.1"/>
</dbReference>
<feature type="chain" id="PRO_5046156552" evidence="4">
    <location>
        <begin position="26"/>
        <end position="252"/>
    </location>
</feature>
<comment type="caution">
    <text evidence="5">The sequence shown here is derived from an EMBL/GenBank/DDBJ whole genome shotgun (WGS) entry which is preliminary data.</text>
</comment>
<sequence>MKPLSVFRPLALALMGLSLSSALWAQELTVSAAASLTNAFQDVARAFEKTRPGVKVNLNFAASGPLLQQIRQGAPVDVFASADEETMDRAVAAQLMAPGRVDFASNSLVLVVPASQTKPPATLADLSAPAYAKIAVGQPASVPVGRYTLEALRSAQLEATLQPRFIYGDSVRQVLTYVGRGEVDAGFVYRSDALLDPSKVRIALTVPTRTPVHYPIAAVQASRQPALAQDFVAYVRSAPAQAILQGHGFAKP</sequence>
<keyword evidence="6" id="KW-1185">Reference proteome</keyword>
<evidence type="ECO:0000313" key="6">
    <source>
        <dbReference type="Proteomes" id="UP001528672"/>
    </source>
</evidence>
<dbReference type="PIRSF" id="PIRSF004846">
    <property type="entry name" value="ModA"/>
    <property type="match status" value="1"/>
</dbReference>
<protein>
    <submittedName>
        <fullName evidence="5">Molybdate ABC transporter substrate-binding protein</fullName>
    </submittedName>
</protein>
<accession>A0ABT5MII8</accession>